<gene>
    <name evidence="2" type="ORF">ACFSQ6_12355</name>
</gene>
<keyword evidence="3" id="KW-1185">Reference proteome</keyword>
<dbReference type="InterPro" id="IPR027823">
    <property type="entry name" value="DUF4468"/>
</dbReference>
<dbReference type="Proteomes" id="UP001597418">
    <property type="component" value="Unassembled WGS sequence"/>
</dbReference>
<dbReference type="RefSeq" id="WP_066751127.1">
    <property type="nucleotide sequence ID" value="NZ_JBHUMB010000014.1"/>
</dbReference>
<sequence>MKAIFIFFFALCISFCLGKELPYKDGKVYYQLDVYNSSLDKKEIFERCNNFVSSILNGDNVVVQHEDRQSGEMVVKAMSAFTKFAKRISLEYRQVDSTNVYHTFSIL</sequence>
<evidence type="ECO:0000259" key="1">
    <source>
        <dbReference type="Pfam" id="PF14730"/>
    </source>
</evidence>
<evidence type="ECO:0000313" key="2">
    <source>
        <dbReference type="EMBL" id="MFD2744183.1"/>
    </source>
</evidence>
<accession>A0ABW5UE31</accession>
<evidence type="ECO:0000313" key="3">
    <source>
        <dbReference type="Proteomes" id="UP001597418"/>
    </source>
</evidence>
<dbReference type="Gene3D" id="3.30.530.80">
    <property type="match status" value="1"/>
</dbReference>
<organism evidence="2 3">
    <name type="scientific">Sphingobacterium populi</name>
    <dbReference type="NCBI Taxonomy" id="1812824"/>
    <lineage>
        <taxon>Bacteria</taxon>
        <taxon>Pseudomonadati</taxon>
        <taxon>Bacteroidota</taxon>
        <taxon>Sphingobacteriia</taxon>
        <taxon>Sphingobacteriales</taxon>
        <taxon>Sphingobacteriaceae</taxon>
        <taxon>Sphingobacterium</taxon>
    </lineage>
</organism>
<feature type="domain" description="DUF4468" evidence="1">
    <location>
        <begin position="30"/>
        <end position="85"/>
    </location>
</feature>
<reference evidence="3" key="1">
    <citation type="journal article" date="2019" name="Int. J. Syst. Evol. Microbiol.">
        <title>The Global Catalogue of Microorganisms (GCM) 10K type strain sequencing project: providing services to taxonomists for standard genome sequencing and annotation.</title>
        <authorList>
            <consortium name="The Broad Institute Genomics Platform"/>
            <consortium name="The Broad Institute Genome Sequencing Center for Infectious Disease"/>
            <person name="Wu L."/>
            <person name="Ma J."/>
        </authorList>
    </citation>
    <scope>NUCLEOTIDE SEQUENCE [LARGE SCALE GENOMIC DNA]</scope>
    <source>
        <strain evidence="3">KCTC 42247</strain>
    </source>
</reference>
<name>A0ABW5UE31_9SPHI</name>
<comment type="caution">
    <text evidence="2">The sequence shown here is derived from an EMBL/GenBank/DDBJ whole genome shotgun (WGS) entry which is preliminary data.</text>
</comment>
<protein>
    <submittedName>
        <fullName evidence="2">DUF4468 domain-containing protein</fullName>
    </submittedName>
</protein>
<dbReference type="Pfam" id="PF14730">
    <property type="entry name" value="DUF4468"/>
    <property type="match status" value="1"/>
</dbReference>
<dbReference type="EMBL" id="JBHUMB010000014">
    <property type="protein sequence ID" value="MFD2744183.1"/>
    <property type="molecule type" value="Genomic_DNA"/>
</dbReference>
<proteinExistence type="predicted"/>